<name>A0ABP4TKD4_9ACTN</name>
<proteinExistence type="predicted"/>
<dbReference type="RefSeq" id="WP_344312177.1">
    <property type="nucleotide sequence ID" value="NZ_BAAANY010000017.1"/>
</dbReference>
<gene>
    <name evidence="1" type="ORF">GCM10009765_43540</name>
</gene>
<accession>A0ABP4TKD4</accession>
<dbReference type="Proteomes" id="UP001500618">
    <property type="component" value="Unassembled WGS sequence"/>
</dbReference>
<evidence type="ECO:0000313" key="1">
    <source>
        <dbReference type="EMBL" id="GAA1689479.1"/>
    </source>
</evidence>
<organism evidence="1 2">
    <name type="scientific">Fodinicola feengrottensis</name>
    <dbReference type="NCBI Taxonomy" id="435914"/>
    <lineage>
        <taxon>Bacteria</taxon>
        <taxon>Bacillati</taxon>
        <taxon>Actinomycetota</taxon>
        <taxon>Actinomycetes</taxon>
        <taxon>Mycobacteriales</taxon>
        <taxon>Fodinicola</taxon>
    </lineage>
</organism>
<comment type="caution">
    <text evidence="1">The sequence shown here is derived from an EMBL/GenBank/DDBJ whole genome shotgun (WGS) entry which is preliminary data.</text>
</comment>
<sequence length="221" mass="23873">MLGLRSKGHGERIVVADWLELRKDGNRFTVVIRPGVYGPEHRSTLAAITALLDDAMPDVGLLDVLAQQEIDTICAQTAAGEYLQNPAVAVPDLVATAAARHAIDSGAATLYLQLLALPDPTDANVARWTGWPADRLKAARAALAETDLVRTAKRTRAGRSLFLPGGWTDVRRPRRPVETWKLALLATDRPGPLLPAGTVAGCFRAAWQRVEDGDAPTYKQL</sequence>
<reference evidence="2" key="1">
    <citation type="journal article" date="2019" name="Int. J. Syst. Evol. Microbiol.">
        <title>The Global Catalogue of Microorganisms (GCM) 10K type strain sequencing project: providing services to taxonomists for standard genome sequencing and annotation.</title>
        <authorList>
            <consortium name="The Broad Institute Genomics Platform"/>
            <consortium name="The Broad Institute Genome Sequencing Center for Infectious Disease"/>
            <person name="Wu L."/>
            <person name="Ma J."/>
        </authorList>
    </citation>
    <scope>NUCLEOTIDE SEQUENCE [LARGE SCALE GENOMIC DNA]</scope>
    <source>
        <strain evidence="2">JCM 14718</strain>
    </source>
</reference>
<evidence type="ECO:0000313" key="2">
    <source>
        <dbReference type="Proteomes" id="UP001500618"/>
    </source>
</evidence>
<keyword evidence="2" id="KW-1185">Reference proteome</keyword>
<dbReference type="EMBL" id="BAAANY010000017">
    <property type="protein sequence ID" value="GAA1689479.1"/>
    <property type="molecule type" value="Genomic_DNA"/>
</dbReference>
<protein>
    <submittedName>
        <fullName evidence="1">Uncharacterized protein</fullName>
    </submittedName>
</protein>